<dbReference type="SUPFAM" id="SSF53756">
    <property type="entry name" value="UDP-Glycosyltransferase/glycogen phosphorylase"/>
    <property type="match status" value="1"/>
</dbReference>
<feature type="compositionally biased region" description="Polar residues" evidence="2">
    <location>
        <begin position="83"/>
        <end position="94"/>
    </location>
</feature>
<dbReference type="Proteomes" id="UP000635477">
    <property type="component" value="Unassembled WGS sequence"/>
</dbReference>
<feature type="compositionally biased region" description="Basic and acidic residues" evidence="2">
    <location>
        <begin position="823"/>
        <end position="833"/>
    </location>
</feature>
<feature type="compositionally biased region" description="Basic and acidic residues" evidence="2">
    <location>
        <begin position="1"/>
        <end position="24"/>
    </location>
</feature>
<name>A0A8H4XI95_9HYPO</name>
<dbReference type="PANTHER" id="PTHR48050">
    <property type="entry name" value="STEROL 3-BETA-GLUCOSYLTRANSFERASE"/>
    <property type="match status" value="1"/>
</dbReference>
<feature type="compositionally biased region" description="Basic and acidic residues" evidence="2">
    <location>
        <begin position="1074"/>
        <end position="1094"/>
    </location>
</feature>
<evidence type="ECO:0000313" key="5">
    <source>
        <dbReference type="EMBL" id="KAF4975170.1"/>
    </source>
</evidence>
<feature type="compositionally biased region" description="Polar residues" evidence="2">
    <location>
        <begin position="25"/>
        <end position="34"/>
    </location>
</feature>
<feature type="region of interest" description="Disordered" evidence="2">
    <location>
        <begin position="1074"/>
        <end position="1145"/>
    </location>
</feature>
<evidence type="ECO:0000259" key="3">
    <source>
        <dbReference type="Pfam" id="PF03033"/>
    </source>
</evidence>
<dbReference type="FunFam" id="3.40.50.2000:FF:000009">
    <property type="entry name" value="Sterol 3-beta-glucosyltransferase UGT80A2"/>
    <property type="match status" value="1"/>
</dbReference>
<evidence type="ECO:0008006" key="7">
    <source>
        <dbReference type="Google" id="ProtNLM"/>
    </source>
</evidence>
<keyword evidence="6" id="KW-1185">Reference proteome</keyword>
<dbReference type="Gene3D" id="3.40.50.2000">
    <property type="entry name" value="Glycogen Phosphorylase B"/>
    <property type="match status" value="2"/>
</dbReference>
<protein>
    <recommendedName>
        <fullName evidence="7">Glycosyltransferase family 28 N-terminal domain-containing protein</fullName>
    </recommendedName>
</protein>
<feature type="compositionally biased region" description="Basic residues" evidence="2">
    <location>
        <begin position="807"/>
        <end position="819"/>
    </location>
</feature>
<feature type="compositionally biased region" description="Basic and acidic residues" evidence="2">
    <location>
        <begin position="61"/>
        <end position="79"/>
    </location>
</feature>
<evidence type="ECO:0000259" key="4">
    <source>
        <dbReference type="Pfam" id="PF06722"/>
    </source>
</evidence>
<comment type="caution">
    <text evidence="5">The sequence shown here is derived from an EMBL/GenBank/DDBJ whole genome shotgun (WGS) entry which is preliminary data.</text>
</comment>
<dbReference type="PANTHER" id="PTHR48050:SF5">
    <property type="entry name" value="UDP-GLUCOSE,STEROL TRANSFERASE"/>
    <property type="match status" value="1"/>
</dbReference>
<feature type="region of interest" description="Disordered" evidence="2">
    <location>
        <begin position="807"/>
        <end position="846"/>
    </location>
</feature>
<feature type="region of interest" description="Disordered" evidence="2">
    <location>
        <begin position="245"/>
        <end position="264"/>
    </location>
</feature>
<evidence type="ECO:0000256" key="2">
    <source>
        <dbReference type="SAM" id="MobiDB-lite"/>
    </source>
</evidence>
<accession>A0A8H4XI95</accession>
<feature type="region of interest" description="Disordered" evidence="2">
    <location>
        <begin position="1"/>
        <end position="194"/>
    </location>
</feature>
<dbReference type="Pfam" id="PF06722">
    <property type="entry name" value="EryCIII-like_C"/>
    <property type="match status" value="1"/>
</dbReference>
<feature type="compositionally biased region" description="Low complexity" evidence="2">
    <location>
        <begin position="140"/>
        <end position="153"/>
    </location>
</feature>
<dbReference type="FunFam" id="3.40.50.2000:FF:000100">
    <property type="entry name" value="Glycosyltransferase family 1 protein"/>
    <property type="match status" value="1"/>
</dbReference>
<dbReference type="OrthoDB" id="5835829at2759"/>
<organism evidence="5 6">
    <name type="scientific">Fusarium zealandicum</name>
    <dbReference type="NCBI Taxonomy" id="1053134"/>
    <lineage>
        <taxon>Eukaryota</taxon>
        <taxon>Fungi</taxon>
        <taxon>Dikarya</taxon>
        <taxon>Ascomycota</taxon>
        <taxon>Pezizomycotina</taxon>
        <taxon>Sordariomycetes</taxon>
        <taxon>Hypocreomycetidae</taxon>
        <taxon>Hypocreales</taxon>
        <taxon>Nectriaceae</taxon>
        <taxon>Fusarium</taxon>
        <taxon>Fusarium staphyleae species complex</taxon>
    </lineage>
</organism>
<dbReference type="CDD" id="cd03784">
    <property type="entry name" value="GT1_Gtf-like"/>
    <property type="match status" value="1"/>
</dbReference>
<feature type="compositionally biased region" description="Acidic residues" evidence="2">
    <location>
        <begin position="154"/>
        <end position="163"/>
    </location>
</feature>
<dbReference type="AlphaFoldDB" id="A0A8H4XI95"/>
<dbReference type="EMBL" id="JABEYC010000669">
    <property type="protein sequence ID" value="KAF4975170.1"/>
    <property type="molecule type" value="Genomic_DNA"/>
</dbReference>
<gene>
    <name evidence="5" type="ORF">FZEAL_8010</name>
</gene>
<dbReference type="Pfam" id="PF03033">
    <property type="entry name" value="Glyco_transf_28"/>
    <property type="match status" value="1"/>
</dbReference>
<evidence type="ECO:0000313" key="6">
    <source>
        <dbReference type="Proteomes" id="UP000635477"/>
    </source>
</evidence>
<dbReference type="InterPro" id="IPR050426">
    <property type="entry name" value="Glycosyltransferase_28"/>
</dbReference>
<proteinExistence type="predicted"/>
<feature type="domain" description="Glycosyltransferase family 28 N-terminal" evidence="3">
    <location>
        <begin position="274"/>
        <end position="435"/>
    </location>
</feature>
<reference evidence="5" key="2">
    <citation type="submission" date="2020-05" db="EMBL/GenBank/DDBJ databases">
        <authorList>
            <person name="Kim H.-S."/>
            <person name="Proctor R.H."/>
            <person name="Brown D.W."/>
        </authorList>
    </citation>
    <scope>NUCLEOTIDE SEQUENCE</scope>
    <source>
        <strain evidence="5">NRRL 22465</strain>
    </source>
</reference>
<dbReference type="GO" id="GO:0016906">
    <property type="term" value="F:sterol 3-beta-glucosyltransferase activity"/>
    <property type="evidence" value="ECO:0007669"/>
    <property type="project" value="UniProtKB-ARBA"/>
</dbReference>
<sequence>MEQQPEDHGEGHAASKVQTTEKQDGQQTRTTLFTHPQGHVAFPAQIPPAIDSPQSPSSPKDVLKHEAADGARPRIRSEPKPVSGTSAQLAQPQSRGIRPKPIKSWQTEQPRREQGQHSFMRPGPARAGTSYLNRAIWEGSQASGFSSSSSSSLEEIDSEDDEPELTHQEQRRKGHDKMAAANGDDDKYSRFHIGNQNYRTSGKVKKDGRLRITVNETAGTGYLAKALGAAASKVAPVKAAGRDEVPDIRLPDGGRLSSASTAKPLTTPRSRLNIVIMVIGSRGDAQPFLKIGKVLKENYGHRVRIATHPAFRDFVEKDSGLEFFSVGGDPSELMAFMVKNPGLIPTLETVKAGDIGRRRAAMAEMFDGFWRACINATDDESDRHNLKMMGAKQPFVADAIIANPPSFAHIHCAEALGIPVHMMFTFPYTPTQAFPHPLASIKNSNVDPGYTNFISYPLVEMMVWQGLGDLVNEFRVKTLALDPVSTLWAPGATYRLHVPFTYLWSPGLVPKPEDWGSEVDVSGFVFLDLASSFDPPKELEDFLAAGEAPIYIGFGSIVVDDADKFTEMIFKAVEMAGVRALVSKGWGGLGCDDVPENIFMLDNTPHDWLFPRVKACVIHGGAGTTAIALKCGKPTMIVPFFGDQHFWGKMVGNADVGPEPIPYKHLDTETLAEGIKFCLTDKARDAAGEIAKRIAEEGDGAENAVQEFHRQLNLRSDSVLRCSIINDRTAVWELKGTHVKLSALAADILVDKGLLRWKRLRLIRHVEWNDFEGPGEPVTGVAGSIAGTVGEACHGIVSVPYHWAKRIRSHKKRKSRKASMAKSGDKPKMKGPADSDEAVDATSLGADETRGEMRDQYVGDVTNGVERTATAIAKAPVDLSVALAQGFHNAPRLYGDDSVRRPIRITGFHSGVRAARSEFVYGIYDGFTGVVLLPIRGAKEHGVIGFVKGTGMGLTGLVLKNLSAIIGPFGYTLKGVVKQAERSKTPQRFVRRARIVQGQREVKELPDEQRPRVTKEAVDGWHIMKDLCEAVKSEERGIAGQIDRVLLDTGSMFEDVDTAKKSLEALKKGETLDSLLDPERGRGRDGGKSGEKRSVSIRRSFNLTKKSNKDRRGSSPANKEADIQEDEPVGAERPAQGERLAVPAS</sequence>
<dbReference type="InterPro" id="IPR002213">
    <property type="entry name" value="UDP_glucos_trans"/>
</dbReference>
<dbReference type="InterPro" id="IPR010610">
    <property type="entry name" value="EryCIII-like_C"/>
</dbReference>
<reference evidence="5" key="1">
    <citation type="journal article" date="2020" name="BMC Genomics">
        <title>Correction to: Identification and distribution of gene clusters required for synthesis of sphingolipid metabolism inhibitors in diverse species of the filamentous fungus Fusarium.</title>
        <authorList>
            <person name="Kim H.S."/>
            <person name="Lohmar J.M."/>
            <person name="Busman M."/>
            <person name="Brown D.W."/>
            <person name="Naumann T.A."/>
            <person name="Divon H.H."/>
            <person name="Lysoe E."/>
            <person name="Uhlig S."/>
            <person name="Proctor R.H."/>
        </authorList>
    </citation>
    <scope>NUCLEOTIDE SEQUENCE</scope>
    <source>
        <strain evidence="5">NRRL 22465</strain>
    </source>
</reference>
<dbReference type="InterPro" id="IPR004276">
    <property type="entry name" value="GlycoTrans_28_N"/>
</dbReference>
<keyword evidence="1" id="KW-0808">Transferase</keyword>
<feature type="domain" description="Erythromycin biosynthesis protein CIII-like C-terminal" evidence="4">
    <location>
        <begin position="592"/>
        <end position="695"/>
    </location>
</feature>
<evidence type="ECO:0000256" key="1">
    <source>
        <dbReference type="ARBA" id="ARBA00022679"/>
    </source>
</evidence>
<dbReference type="GO" id="GO:0005975">
    <property type="term" value="P:carbohydrate metabolic process"/>
    <property type="evidence" value="ECO:0007669"/>
    <property type="project" value="InterPro"/>
</dbReference>